<keyword evidence="3" id="KW-0285">Flavoprotein</keyword>
<evidence type="ECO:0000256" key="7">
    <source>
        <dbReference type="ARBA" id="ARBA00022741"/>
    </source>
</evidence>
<evidence type="ECO:0000256" key="6">
    <source>
        <dbReference type="ARBA" id="ARBA00022695"/>
    </source>
</evidence>
<evidence type="ECO:0000256" key="8">
    <source>
        <dbReference type="ARBA" id="ARBA00022827"/>
    </source>
</evidence>
<comment type="caution">
    <text evidence="14">The sequence shown here is derived from an EMBL/GenBank/DDBJ whole genome shotgun (WGS) entry which is preliminary data.</text>
</comment>
<dbReference type="SUPFAM" id="SSF52402">
    <property type="entry name" value="Adenine nucleotide alpha hydrolases-like"/>
    <property type="match status" value="1"/>
</dbReference>
<dbReference type="Proteomes" id="UP001626550">
    <property type="component" value="Unassembled WGS sequence"/>
</dbReference>
<dbReference type="Pfam" id="PF01507">
    <property type="entry name" value="PAPS_reduct"/>
    <property type="match status" value="1"/>
</dbReference>
<evidence type="ECO:0000259" key="13">
    <source>
        <dbReference type="Pfam" id="PF01507"/>
    </source>
</evidence>
<dbReference type="PANTHER" id="PTHR23293:SF9">
    <property type="entry name" value="FAD SYNTHASE"/>
    <property type="match status" value="1"/>
</dbReference>
<keyword evidence="9" id="KW-0067">ATP-binding</keyword>
<dbReference type="AlphaFoldDB" id="A0ABD2PYI8"/>
<comment type="catalytic activity">
    <reaction evidence="12">
        <text>FMN + ATP + H(+) = FAD + diphosphate</text>
        <dbReference type="Rhea" id="RHEA:17237"/>
        <dbReference type="ChEBI" id="CHEBI:15378"/>
        <dbReference type="ChEBI" id="CHEBI:30616"/>
        <dbReference type="ChEBI" id="CHEBI:33019"/>
        <dbReference type="ChEBI" id="CHEBI:57692"/>
        <dbReference type="ChEBI" id="CHEBI:58210"/>
        <dbReference type="EC" id="2.7.7.2"/>
    </reaction>
</comment>
<dbReference type="EC" id="2.7.7.2" evidence="2"/>
<evidence type="ECO:0000256" key="2">
    <source>
        <dbReference type="ARBA" id="ARBA00012393"/>
    </source>
</evidence>
<dbReference type="PANTHER" id="PTHR23293">
    <property type="entry name" value="FAD SYNTHETASE-RELATED FMN ADENYLYLTRANSFERASE"/>
    <property type="match status" value="1"/>
</dbReference>
<evidence type="ECO:0000256" key="11">
    <source>
        <dbReference type="ARBA" id="ARBA00031871"/>
    </source>
</evidence>
<proteinExistence type="predicted"/>
<comment type="pathway">
    <text evidence="1">Cofactor biosynthesis; FAD biosynthesis; FAD from FMN: step 1/1.</text>
</comment>
<evidence type="ECO:0000256" key="10">
    <source>
        <dbReference type="ARBA" id="ARBA00031145"/>
    </source>
</evidence>
<evidence type="ECO:0000256" key="9">
    <source>
        <dbReference type="ARBA" id="ARBA00022840"/>
    </source>
</evidence>
<keyword evidence="8" id="KW-0274">FAD</keyword>
<keyword evidence="15" id="KW-1185">Reference proteome</keyword>
<evidence type="ECO:0000256" key="12">
    <source>
        <dbReference type="ARBA" id="ARBA00049494"/>
    </source>
</evidence>
<dbReference type="EMBL" id="JBJKFK010002568">
    <property type="protein sequence ID" value="KAL3310911.1"/>
    <property type="molecule type" value="Genomic_DNA"/>
</dbReference>
<evidence type="ECO:0000256" key="3">
    <source>
        <dbReference type="ARBA" id="ARBA00022630"/>
    </source>
</evidence>
<evidence type="ECO:0000256" key="5">
    <source>
        <dbReference type="ARBA" id="ARBA00022679"/>
    </source>
</evidence>
<evidence type="ECO:0000313" key="14">
    <source>
        <dbReference type="EMBL" id="KAL3310911.1"/>
    </source>
</evidence>
<keyword evidence="4" id="KW-0288">FMN</keyword>
<accession>A0ABD2PYI8</accession>
<protein>
    <recommendedName>
        <fullName evidence="2">FAD synthase</fullName>
        <ecNumber evidence="2">2.7.7.2</ecNumber>
    </recommendedName>
    <alternativeName>
        <fullName evidence="10">FAD pyrophosphorylase</fullName>
    </alternativeName>
    <alternativeName>
        <fullName evidence="11">FMN adenylyltransferase</fullName>
    </alternativeName>
</protein>
<keyword evidence="6" id="KW-0548">Nucleotidyltransferase</keyword>
<dbReference type="Gene3D" id="3.40.50.620">
    <property type="entry name" value="HUPs"/>
    <property type="match status" value="1"/>
</dbReference>
<keyword evidence="7" id="KW-0547">Nucleotide-binding</keyword>
<gene>
    <name evidence="14" type="primary">FLAD1</name>
    <name evidence="14" type="ORF">Ciccas_010516</name>
</gene>
<organism evidence="14 15">
    <name type="scientific">Cichlidogyrus casuarinus</name>
    <dbReference type="NCBI Taxonomy" id="1844966"/>
    <lineage>
        <taxon>Eukaryota</taxon>
        <taxon>Metazoa</taxon>
        <taxon>Spiralia</taxon>
        <taxon>Lophotrochozoa</taxon>
        <taxon>Platyhelminthes</taxon>
        <taxon>Monogenea</taxon>
        <taxon>Monopisthocotylea</taxon>
        <taxon>Dactylogyridea</taxon>
        <taxon>Ancyrocephalidae</taxon>
        <taxon>Cichlidogyrus</taxon>
    </lineage>
</organism>
<dbReference type="GO" id="GO:0005524">
    <property type="term" value="F:ATP binding"/>
    <property type="evidence" value="ECO:0007669"/>
    <property type="project" value="UniProtKB-KW"/>
</dbReference>
<feature type="domain" description="Phosphoadenosine phosphosulphate reductase" evidence="13">
    <location>
        <begin position="1"/>
        <end position="42"/>
    </location>
</feature>
<evidence type="ECO:0000313" key="15">
    <source>
        <dbReference type="Proteomes" id="UP001626550"/>
    </source>
</evidence>
<dbReference type="GO" id="GO:0003919">
    <property type="term" value="F:FMN adenylyltransferase activity"/>
    <property type="evidence" value="ECO:0007669"/>
    <property type="project" value="UniProtKB-EC"/>
</dbReference>
<dbReference type="InterPro" id="IPR014729">
    <property type="entry name" value="Rossmann-like_a/b/a_fold"/>
</dbReference>
<evidence type="ECO:0000256" key="4">
    <source>
        <dbReference type="ARBA" id="ARBA00022643"/>
    </source>
</evidence>
<sequence length="80" mass="9381">MRVNPILTWSGAEVWSFLRTLELRYCPLYDQGYTSLGSRSNTFKNKNLAYKNENGEICYRPAYSLDDEQTERHGRTQNNV</sequence>
<reference evidence="14 15" key="1">
    <citation type="submission" date="2024-11" db="EMBL/GenBank/DDBJ databases">
        <title>Adaptive evolution of stress response genes in parasites aligns with host niche diversity.</title>
        <authorList>
            <person name="Hahn C."/>
            <person name="Resl P."/>
        </authorList>
    </citation>
    <scope>NUCLEOTIDE SEQUENCE [LARGE SCALE GENOMIC DNA]</scope>
    <source>
        <strain evidence="14">EGGRZ-B1_66</strain>
        <tissue evidence="14">Body</tissue>
    </source>
</reference>
<evidence type="ECO:0000256" key="1">
    <source>
        <dbReference type="ARBA" id="ARBA00004726"/>
    </source>
</evidence>
<keyword evidence="5" id="KW-0808">Transferase</keyword>
<name>A0ABD2PYI8_9PLAT</name>
<dbReference type="InterPro" id="IPR002500">
    <property type="entry name" value="PAPS_reduct_dom"/>
</dbReference>